<evidence type="ECO:0000313" key="3">
    <source>
        <dbReference type="Proteomes" id="UP000177053"/>
    </source>
</evidence>
<accession>A0A1F7X8P8</accession>
<organism evidence="2 3">
    <name type="scientific">Candidatus Woesebacteria bacterium RBG_16_34_12</name>
    <dbReference type="NCBI Taxonomy" id="1802480"/>
    <lineage>
        <taxon>Bacteria</taxon>
        <taxon>Candidatus Woeseibacteriota</taxon>
    </lineage>
</organism>
<comment type="caution">
    <text evidence="2">The sequence shown here is derived from an EMBL/GenBank/DDBJ whole genome shotgun (WGS) entry which is preliminary data.</text>
</comment>
<evidence type="ECO:0000256" key="1">
    <source>
        <dbReference type="SAM" id="MobiDB-lite"/>
    </source>
</evidence>
<evidence type="ECO:0000313" key="2">
    <source>
        <dbReference type="EMBL" id="OGM11394.1"/>
    </source>
</evidence>
<dbReference type="Proteomes" id="UP000177053">
    <property type="component" value="Unassembled WGS sequence"/>
</dbReference>
<dbReference type="AlphaFoldDB" id="A0A1F7X8P8"/>
<dbReference type="EMBL" id="MGFS01000018">
    <property type="protein sequence ID" value="OGM11394.1"/>
    <property type="molecule type" value="Genomic_DNA"/>
</dbReference>
<protein>
    <submittedName>
        <fullName evidence="2">Uncharacterized protein</fullName>
    </submittedName>
</protein>
<gene>
    <name evidence="2" type="ORF">A2Z22_01260</name>
</gene>
<name>A0A1F7X8P8_9BACT</name>
<proteinExistence type="predicted"/>
<reference evidence="2 3" key="1">
    <citation type="journal article" date="2016" name="Nat. Commun.">
        <title>Thousands of microbial genomes shed light on interconnected biogeochemical processes in an aquifer system.</title>
        <authorList>
            <person name="Anantharaman K."/>
            <person name="Brown C.T."/>
            <person name="Hug L.A."/>
            <person name="Sharon I."/>
            <person name="Castelle C.J."/>
            <person name="Probst A.J."/>
            <person name="Thomas B.C."/>
            <person name="Singh A."/>
            <person name="Wilkins M.J."/>
            <person name="Karaoz U."/>
            <person name="Brodie E.L."/>
            <person name="Williams K.H."/>
            <person name="Hubbard S.S."/>
            <person name="Banfield J.F."/>
        </authorList>
    </citation>
    <scope>NUCLEOTIDE SEQUENCE [LARGE SCALE GENOMIC DNA]</scope>
</reference>
<sequence length="89" mass="9659">MESEPKSLGKVLTKRTTVISPPDSEGNRNVLYIQADPATVITGYINGETGRFEIPDLDREKLERLLEALVGDLEAGIEAGIETDSEAIT</sequence>
<feature type="region of interest" description="Disordered" evidence="1">
    <location>
        <begin position="1"/>
        <end position="27"/>
    </location>
</feature>